<keyword evidence="2" id="KW-1185">Reference proteome</keyword>
<dbReference type="RefSeq" id="XP_007774182.1">
    <property type="nucleotide sequence ID" value="XM_007775992.1"/>
</dbReference>
<organism evidence="1 2">
    <name type="scientific">Coniophora puteana (strain RWD-64-598)</name>
    <name type="common">Brown rot fungus</name>
    <dbReference type="NCBI Taxonomy" id="741705"/>
    <lineage>
        <taxon>Eukaryota</taxon>
        <taxon>Fungi</taxon>
        <taxon>Dikarya</taxon>
        <taxon>Basidiomycota</taxon>
        <taxon>Agaricomycotina</taxon>
        <taxon>Agaricomycetes</taxon>
        <taxon>Agaricomycetidae</taxon>
        <taxon>Boletales</taxon>
        <taxon>Coniophorineae</taxon>
        <taxon>Coniophoraceae</taxon>
        <taxon>Coniophora</taxon>
    </lineage>
</organism>
<comment type="caution">
    <text evidence="1">The sequence shown here is derived from an EMBL/GenBank/DDBJ whole genome shotgun (WGS) entry which is preliminary data.</text>
</comment>
<dbReference type="EMBL" id="JH711588">
    <property type="protein sequence ID" value="EIW75458.1"/>
    <property type="molecule type" value="Genomic_DNA"/>
</dbReference>
<accession>A0A5M3M895</accession>
<evidence type="ECO:0000313" key="1">
    <source>
        <dbReference type="EMBL" id="EIW75458.1"/>
    </source>
</evidence>
<evidence type="ECO:0000313" key="2">
    <source>
        <dbReference type="Proteomes" id="UP000053558"/>
    </source>
</evidence>
<gene>
    <name evidence="1" type="ORF">CONPUDRAFT_158920</name>
</gene>
<dbReference type="AlphaFoldDB" id="A0A5M3M895"/>
<dbReference type="GeneID" id="19203997"/>
<sequence>MATSVSSSAPLAELLLTTKVKKFLEVWQAEWNMLAESDYLVRCKNLDDLAWKLQRHLIAMFPYLQGGLTDVEDTIVVVWKYFDPNGKLLERPCPEDGTDARWLGHLSRTHSRMWAAMSKDEKAKYKKVAEDWNRNSAPRQIQKYASQKWFSEYMRRHKLFCLRQFGAETVTWAGWVNNEGVCRVAHCGQAYGGDPHSFHRRDLMAFDTDRKRCRKGEVPWPKRFVWHVEQCFLGEDPNEEMPPI</sequence>
<reference evidence="2" key="1">
    <citation type="journal article" date="2012" name="Science">
        <title>The Paleozoic origin of enzymatic lignin decomposition reconstructed from 31 fungal genomes.</title>
        <authorList>
            <person name="Floudas D."/>
            <person name="Binder M."/>
            <person name="Riley R."/>
            <person name="Barry K."/>
            <person name="Blanchette R.A."/>
            <person name="Henrissat B."/>
            <person name="Martinez A.T."/>
            <person name="Otillar R."/>
            <person name="Spatafora J.W."/>
            <person name="Yadav J.S."/>
            <person name="Aerts A."/>
            <person name="Benoit I."/>
            <person name="Boyd A."/>
            <person name="Carlson A."/>
            <person name="Copeland A."/>
            <person name="Coutinho P.M."/>
            <person name="de Vries R.P."/>
            <person name="Ferreira P."/>
            <person name="Findley K."/>
            <person name="Foster B."/>
            <person name="Gaskell J."/>
            <person name="Glotzer D."/>
            <person name="Gorecki P."/>
            <person name="Heitman J."/>
            <person name="Hesse C."/>
            <person name="Hori C."/>
            <person name="Igarashi K."/>
            <person name="Jurgens J.A."/>
            <person name="Kallen N."/>
            <person name="Kersten P."/>
            <person name="Kohler A."/>
            <person name="Kuees U."/>
            <person name="Kumar T.K.A."/>
            <person name="Kuo A."/>
            <person name="LaButti K."/>
            <person name="Larrondo L.F."/>
            <person name="Lindquist E."/>
            <person name="Ling A."/>
            <person name="Lombard V."/>
            <person name="Lucas S."/>
            <person name="Lundell T."/>
            <person name="Martin R."/>
            <person name="McLaughlin D.J."/>
            <person name="Morgenstern I."/>
            <person name="Morin E."/>
            <person name="Murat C."/>
            <person name="Nagy L.G."/>
            <person name="Nolan M."/>
            <person name="Ohm R.A."/>
            <person name="Patyshakuliyeva A."/>
            <person name="Rokas A."/>
            <person name="Ruiz-Duenas F.J."/>
            <person name="Sabat G."/>
            <person name="Salamov A."/>
            <person name="Samejima M."/>
            <person name="Schmutz J."/>
            <person name="Slot J.C."/>
            <person name="St John F."/>
            <person name="Stenlid J."/>
            <person name="Sun H."/>
            <person name="Sun S."/>
            <person name="Syed K."/>
            <person name="Tsang A."/>
            <person name="Wiebenga A."/>
            <person name="Young D."/>
            <person name="Pisabarro A."/>
            <person name="Eastwood D.C."/>
            <person name="Martin F."/>
            <person name="Cullen D."/>
            <person name="Grigoriev I.V."/>
            <person name="Hibbett D.S."/>
        </authorList>
    </citation>
    <scope>NUCLEOTIDE SEQUENCE [LARGE SCALE GENOMIC DNA]</scope>
    <source>
        <strain evidence="2">RWD-64-598 SS2</strain>
    </source>
</reference>
<name>A0A5M3M895_CONPW</name>
<dbReference type="Proteomes" id="UP000053558">
    <property type="component" value="Unassembled WGS sequence"/>
</dbReference>
<dbReference type="KEGG" id="cput:CONPUDRAFT_158920"/>
<protein>
    <submittedName>
        <fullName evidence="1">Uncharacterized protein</fullName>
    </submittedName>
</protein>
<proteinExistence type="predicted"/>